<evidence type="ECO:0000313" key="1">
    <source>
        <dbReference type="EMBL" id="MEB3101646.1"/>
    </source>
</evidence>
<dbReference type="RefSeq" id="WP_371753765.1">
    <property type="nucleotide sequence ID" value="NZ_JAYJLD010000009.1"/>
</dbReference>
<organism evidence="1 2">
    <name type="scientific">Ferviditalea candida</name>
    <dbReference type="NCBI Taxonomy" id="3108399"/>
    <lineage>
        <taxon>Bacteria</taxon>
        <taxon>Bacillati</taxon>
        <taxon>Bacillota</taxon>
        <taxon>Bacilli</taxon>
        <taxon>Bacillales</taxon>
        <taxon>Paenibacillaceae</taxon>
        <taxon>Ferviditalea</taxon>
    </lineage>
</organism>
<gene>
    <name evidence="1" type="ORF">VF724_08220</name>
</gene>
<proteinExistence type="predicted"/>
<accession>A0ABU5ZK01</accession>
<name>A0ABU5ZK01_9BACL</name>
<evidence type="ECO:0000313" key="2">
    <source>
        <dbReference type="Proteomes" id="UP001310386"/>
    </source>
</evidence>
<sequence>MSRRRRKTPLVPQARASLDQLKAEVMLEQGYTVNEQNPNSVKYQVADRNGIPLSSGYNGKLTTEQAGIIGGNIGGPMVREMIKRAQESLVAKKR</sequence>
<dbReference type="EMBL" id="JAYJLD010000009">
    <property type="protein sequence ID" value="MEB3101646.1"/>
    <property type="molecule type" value="Genomic_DNA"/>
</dbReference>
<dbReference type="Proteomes" id="UP001310386">
    <property type="component" value="Unassembled WGS sequence"/>
</dbReference>
<comment type="caution">
    <text evidence="1">The sequence shown here is derived from an EMBL/GenBank/DDBJ whole genome shotgun (WGS) entry which is preliminary data.</text>
</comment>
<dbReference type="InterPro" id="IPR038300">
    <property type="entry name" value="SASP_sf_alpha/beta"/>
</dbReference>
<keyword evidence="2" id="KW-1185">Reference proteome</keyword>
<dbReference type="Pfam" id="PF00269">
    <property type="entry name" value="SASP"/>
    <property type="match status" value="1"/>
</dbReference>
<reference evidence="1" key="1">
    <citation type="submission" date="2023-12" db="EMBL/GenBank/DDBJ databases">
        <title>Fervidustalea candida gen. nov., sp. nov., a novel member of the family Paenibacillaceae isolated from a geothermal area.</title>
        <authorList>
            <person name="Li W.-J."/>
            <person name="Jiao J.-Y."/>
            <person name="Chen Y."/>
        </authorList>
    </citation>
    <scope>NUCLEOTIDE SEQUENCE</scope>
    <source>
        <strain evidence="1">SYSU GA230002</strain>
    </source>
</reference>
<protein>
    <submittedName>
        <fullName evidence="1">Small, acid-soluble spore protein, alpha/beta type</fullName>
    </submittedName>
</protein>
<dbReference type="InterPro" id="IPR001448">
    <property type="entry name" value="SASP_alpha/beta-type"/>
</dbReference>
<dbReference type="Gene3D" id="6.10.10.80">
    <property type="entry name" value="Small, acid-soluble spore protein, alpha/beta type-like"/>
    <property type="match status" value="1"/>
</dbReference>